<gene>
    <name evidence="1" type="ORF">PV05_00744</name>
</gene>
<sequence length="128" mass="14339">MGPRLWWGQRIVSLDKSAMNSTEGWEDDAEFHKQLKELVQRHLPRGPPENPHAAIDTIMVAGELSADAARHLAAAISATLHISTDKIIAEQSPYRAALGAACHAWILDTYQMRPIDGWRPQVHRKTEL</sequence>
<dbReference type="AlphaFoldDB" id="A0A0D2FK84"/>
<keyword evidence="2" id="KW-1185">Reference proteome</keyword>
<name>A0A0D2FK84_9EURO</name>
<proteinExistence type="predicted"/>
<dbReference type="GeneID" id="25322652"/>
<dbReference type="OrthoDB" id="5316634at2759"/>
<dbReference type="Proteomes" id="UP000054342">
    <property type="component" value="Unassembled WGS sequence"/>
</dbReference>
<reference evidence="1 2" key="1">
    <citation type="submission" date="2015-01" db="EMBL/GenBank/DDBJ databases">
        <title>The Genome Sequence of Exophiala xenobiotica CBS118157.</title>
        <authorList>
            <consortium name="The Broad Institute Genomics Platform"/>
            <person name="Cuomo C."/>
            <person name="de Hoog S."/>
            <person name="Gorbushina A."/>
            <person name="Stielow B."/>
            <person name="Teixiera M."/>
            <person name="Abouelleil A."/>
            <person name="Chapman S.B."/>
            <person name="Priest M."/>
            <person name="Young S.K."/>
            <person name="Wortman J."/>
            <person name="Nusbaum C."/>
            <person name="Birren B."/>
        </authorList>
    </citation>
    <scope>NUCLEOTIDE SEQUENCE [LARGE SCALE GENOMIC DNA]</scope>
    <source>
        <strain evidence="1 2">CBS 118157</strain>
    </source>
</reference>
<accession>A0A0D2FK84</accession>
<organism evidence="1 2">
    <name type="scientific">Exophiala xenobiotica</name>
    <dbReference type="NCBI Taxonomy" id="348802"/>
    <lineage>
        <taxon>Eukaryota</taxon>
        <taxon>Fungi</taxon>
        <taxon>Dikarya</taxon>
        <taxon>Ascomycota</taxon>
        <taxon>Pezizomycotina</taxon>
        <taxon>Eurotiomycetes</taxon>
        <taxon>Chaetothyriomycetidae</taxon>
        <taxon>Chaetothyriales</taxon>
        <taxon>Herpotrichiellaceae</taxon>
        <taxon>Exophiala</taxon>
    </lineage>
</organism>
<protein>
    <submittedName>
        <fullName evidence="1">Uncharacterized protein</fullName>
    </submittedName>
</protein>
<evidence type="ECO:0000313" key="1">
    <source>
        <dbReference type="EMBL" id="KIW60534.1"/>
    </source>
</evidence>
<dbReference type="RefSeq" id="XP_013321118.1">
    <property type="nucleotide sequence ID" value="XM_013465664.1"/>
</dbReference>
<dbReference type="EMBL" id="KN847317">
    <property type="protein sequence ID" value="KIW60534.1"/>
    <property type="molecule type" value="Genomic_DNA"/>
</dbReference>
<evidence type="ECO:0000313" key="2">
    <source>
        <dbReference type="Proteomes" id="UP000054342"/>
    </source>
</evidence>
<dbReference type="HOGENOM" id="CLU_1959601_0_0_1"/>